<sequence>MPQLVVYTLVSVDGATEDPHRYFPETPDRPGAPVFDAELERHEAAMLERQEAVLLGRTTYDEWSRYWPTSDEQPFADFINAAPKYVVTSSPLAGDWGPAEQVQGGLADVVGRLKARHAGDIGVHASITLAKSLLAAGLVDELCLAVGRVLDPRGPRLFDGLPERVEMELLEASPTTTGSVWLRYRLS</sequence>
<dbReference type="AlphaFoldDB" id="A0A930VT71"/>
<evidence type="ECO:0000259" key="1">
    <source>
        <dbReference type="Pfam" id="PF01872"/>
    </source>
</evidence>
<dbReference type="Gene3D" id="3.40.430.10">
    <property type="entry name" value="Dihydrofolate Reductase, subunit A"/>
    <property type="match status" value="1"/>
</dbReference>
<feature type="domain" description="Bacterial bifunctional deaminase-reductase C-terminal" evidence="1">
    <location>
        <begin position="3"/>
        <end position="178"/>
    </location>
</feature>
<protein>
    <submittedName>
        <fullName evidence="2">Dihydrofolate reductase family protein</fullName>
    </submittedName>
</protein>
<dbReference type="GO" id="GO:0008703">
    <property type="term" value="F:5-amino-6-(5-phosphoribosylamino)uracil reductase activity"/>
    <property type="evidence" value="ECO:0007669"/>
    <property type="project" value="InterPro"/>
</dbReference>
<name>A0A930VT71_9ACTN</name>
<accession>A0A930VT71</accession>
<reference evidence="2" key="1">
    <citation type="submission" date="2020-11" db="EMBL/GenBank/DDBJ databases">
        <title>Nocardioides cynanchi sp. nov., isolated from soil of rhizosphere of Cynanchum wilfordii.</title>
        <authorList>
            <person name="Lee J.-S."/>
            <person name="Suh M.K."/>
            <person name="Kim J.-S."/>
        </authorList>
    </citation>
    <scope>NUCLEOTIDE SEQUENCE</scope>
    <source>
        <strain evidence="2">KCTC 19276</strain>
    </source>
</reference>
<evidence type="ECO:0000313" key="3">
    <source>
        <dbReference type="Proteomes" id="UP000660668"/>
    </source>
</evidence>
<organism evidence="2 3">
    <name type="scientific">Nocardioides agariphilus</name>
    <dbReference type="NCBI Taxonomy" id="433664"/>
    <lineage>
        <taxon>Bacteria</taxon>
        <taxon>Bacillati</taxon>
        <taxon>Actinomycetota</taxon>
        <taxon>Actinomycetes</taxon>
        <taxon>Propionibacteriales</taxon>
        <taxon>Nocardioidaceae</taxon>
        <taxon>Nocardioides</taxon>
    </lineage>
</organism>
<dbReference type="InterPro" id="IPR002734">
    <property type="entry name" value="RibDG_C"/>
</dbReference>
<dbReference type="GO" id="GO:0009231">
    <property type="term" value="P:riboflavin biosynthetic process"/>
    <property type="evidence" value="ECO:0007669"/>
    <property type="project" value="InterPro"/>
</dbReference>
<dbReference type="RefSeq" id="WP_194698534.1">
    <property type="nucleotide sequence ID" value="NZ_JADKPO010000048.1"/>
</dbReference>
<dbReference type="Proteomes" id="UP000660668">
    <property type="component" value="Unassembled WGS sequence"/>
</dbReference>
<dbReference type="Pfam" id="PF01872">
    <property type="entry name" value="RibD_C"/>
    <property type="match status" value="1"/>
</dbReference>
<keyword evidence="3" id="KW-1185">Reference proteome</keyword>
<gene>
    <name evidence="2" type="ORF">ISU10_21655</name>
</gene>
<dbReference type="EMBL" id="JADKPO010000048">
    <property type="protein sequence ID" value="MBF4770390.1"/>
    <property type="molecule type" value="Genomic_DNA"/>
</dbReference>
<proteinExistence type="predicted"/>
<evidence type="ECO:0000313" key="2">
    <source>
        <dbReference type="EMBL" id="MBF4770390.1"/>
    </source>
</evidence>
<dbReference type="SUPFAM" id="SSF53597">
    <property type="entry name" value="Dihydrofolate reductase-like"/>
    <property type="match status" value="1"/>
</dbReference>
<dbReference type="InterPro" id="IPR024072">
    <property type="entry name" value="DHFR-like_dom_sf"/>
</dbReference>
<comment type="caution">
    <text evidence="2">The sequence shown here is derived from an EMBL/GenBank/DDBJ whole genome shotgun (WGS) entry which is preliminary data.</text>
</comment>